<evidence type="ECO:0000313" key="3">
    <source>
        <dbReference type="Proteomes" id="UP000780801"/>
    </source>
</evidence>
<keyword evidence="3" id="KW-1185">Reference proteome</keyword>
<name>A0A9P6EXR6_9FUNG</name>
<dbReference type="AlphaFoldDB" id="A0A9P6EXR6"/>
<proteinExistence type="predicted"/>
<feature type="region of interest" description="Disordered" evidence="1">
    <location>
        <begin position="1"/>
        <end position="36"/>
    </location>
</feature>
<protein>
    <submittedName>
        <fullName evidence="2">Uncharacterized protein</fullName>
    </submittedName>
</protein>
<comment type="caution">
    <text evidence="2">The sequence shown here is derived from an EMBL/GenBank/DDBJ whole genome shotgun (WGS) entry which is preliminary data.</text>
</comment>
<organism evidence="2 3">
    <name type="scientific">Lunasporangiospora selenospora</name>
    <dbReference type="NCBI Taxonomy" id="979761"/>
    <lineage>
        <taxon>Eukaryota</taxon>
        <taxon>Fungi</taxon>
        <taxon>Fungi incertae sedis</taxon>
        <taxon>Mucoromycota</taxon>
        <taxon>Mortierellomycotina</taxon>
        <taxon>Mortierellomycetes</taxon>
        <taxon>Mortierellales</taxon>
        <taxon>Mortierellaceae</taxon>
        <taxon>Lunasporangiospora</taxon>
    </lineage>
</organism>
<evidence type="ECO:0000313" key="2">
    <source>
        <dbReference type="EMBL" id="KAF9538385.1"/>
    </source>
</evidence>
<dbReference type="Proteomes" id="UP000780801">
    <property type="component" value="Unassembled WGS sequence"/>
</dbReference>
<reference evidence="2" key="1">
    <citation type="journal article" date="2020" name="Fungal Divers.">
        <title>Resolving the Mortierellaceae phylogeny through synthesis of multi-gene phylogenetics and phylogenomics.</title>
        <authorList>
            <person name="Vandepol N."/>
            <person name="Liber J."/>
            <person name="Desiro A."/>
            <person name="Na H."/>
            <person name="Kennedy M."/>
            <person name="Barry K."/>
            <person name="Grigoriev I.V."/>
            <person name="Miller A.N."/>
            <person name="O'Donnell K."/>
            <person name="Stajich J.E."/>
            <person name="Bonito G."/>
        </authorList>
    </citation>
    <scope>NUCLEOTIDE SEQUENCE</scope>
    <source>
        <strain evidence="2">KOD1015</strain>
    </source>
</reference>
<dbReference type="EMBL" id="JAABOA010007717">
    <property type="protein sequence ID" value="KAF9538385.1"/>
    <property type="molecule type" value="Genomic_DNA"/>
</dbReference>
<evidence type="ECO:0000256" key="1">
    <source>
        <dbReference type="SAM" id="MobiDB-lite"/>
    </source>
</evidence>
<accession>A0A9P6EXR6</accession>
<feature type="compositionally biased region" description="Basic and acidic residues" evidence="1">
    <location>
        <begin position="24"/>
        <end position="36"/>
    </location>
</feature>
<dbReference type="OrthoDB" id="10017054at2759"/>
<gene>
    <name evidence="2" type="ORF">BGW38_010001</name>
</gene>
<sequence>MSGISANGHGRRGGSGSGSGSGIEDDKGERRNRMKKELVYHIRPSDDLSLKPIKFVKSGAGEGLVAI</sequence>